<dbReference type="SUPFAM" id="SSF52540">
    <property type="entry name" value="P-loop containing nucleoside triphosphate hydrolases"/>
    <property type="match status" value="1"/>
</dbReference>
<dbReference type="InterPro" id="IPR050238">
    <property type="entry name" value="DNA_Rep/Repair_Clamp_Loader"/>
</dbReference>
<dbReference type="InterPro" id="IPR027417">
    <property type="entry name" value="P-loop_NTPase"/>
</dbReference>
<dbReference type="GO" id="GO:0003887">
    <property type="term" value="F:DNA-directed DNA polymerase activity"/>
    <property type="evidence" value="ECO:0007669"/>
    <property type="project" value="UniProtKB-EC"/>
</dbReference>
<evidence type="ECO:0000313" key="1">
    <source>
        <dbReference type="EMBL" id="MBP2058531.1"/>
    </source>
</evidence>
<organism evidence="1 2">
    <name type="scientific">Lactobacillus colini</name>
    <dbReference type="NCBI Taxonomy" id="1819254"/>
    <lineage>
        <taxon>Bacteria</taxon>
        <taxon>Bacillati</taxon>
        <taxon>Bacillota</taxon>
        <taxon>Bacilli</taxon>
        <taxon>Lactobacillales</taxon>
        <taxon>Lactobacillaceae</taxon>
        <taxon>Lactobacillus</taxon>
    </lineage>
</organism>
<dbReference type="Gene3D" id="3.40.50.300">
    <property type="entry name" value="P-loop containing nucleotide triphosphate hydrolases"/>
    <property type="match status" value="1"/>
</dbReference>
<name>A0ABS4MGU5_9LACO</name>
<reference evidence="1 2" key="1">
    <citation type="submission" date="2021-03" db="EMBL/GenBank/DDBJ databases">
        <title>Genomic Encyclopedia of Type Strains, Phase IV (KMG-IV): sequencing the most valuable type-strain genomes for metagenomic binning, comparative biology and taxonomic classification.</title>
        <authorList>
            <person name="Goeker M."/>
        </authorList>
    </citation>
    <scope>NUCLEOTIDE SEQUENCE [LARGE SCALE GENOMIC DNA]</scope>
    <source>
        <strain evidence="1 2">DSM 101872</strain>
    </source>
</reference>
<comment type="caution">
    <text evidence="1">The sequence shown here is derived from an EMBL/GenBank/DDBJ whole genome shotgun (WGS) entry which is preliminary data.</text>
</comment>
<dbReference type="EC" id="2.7.7.7" evidence="1"/>
<dbReference type="EMBL" id="JAGGLU010000011">
    <property type="protein sequence ID" value="MBP2058531.1"/>
    <property type="molecule type" value="Genomic_DNA"/>
</dbReference>
<proteinExistence type="predicted"/>
<dbReference type="PANTHER" id="PTHR11669">
    <property type="entry name" value="REPLICATION FACTOR C / DNA POLYMERASE III GAMMA-TAU SUBUNIT"/>
    <property type="match status" value="1"/>
</dbReference>
<keyword evidence="2" id="KW-1185">Reference proteome</keyword>
<evidence type="ECO:0000313" key="2">
    <source>
        <dbReference type="Proteomes" id="UP001519292"/>
    </source>
</evidence>
<keyword evidence="1" id="KW-0548">Nucleotidyltransferase</keyword>
<gene>
    <name evidence="1" type="ORF">J2Z60_001716</name>
</gene>
<dbReference type="PANTHER" id="PTHR11669:SF8">
    <property type="entry name" value="DNA POLYMERASE III SUBUNIT DELTA"/>
    <property type="match status" value="1"/>
</dbReference>
<keyword evidence="1" id="KW-0808">Transferase</keyword>
<accession>A0ABS4MGU5</accession>
<dbReference type="Proteomes" id="UP001519292">
    <property type="component" value="Unassembled WGS sequence"/>
</dbReference>
<dbReference type="Pfam" id="PF13177">
    <property type="entry name" value="DNA_pol3_delta2"/>
    <property type="match status" value="1"/>
</dbReference>
<dbReference type="RefSeq" id="WP_209687265.1">
    <property type="nucleotide sequence ID" value="NZ_JAGGLU010000011.1"/>
</dbReference>
<protein>
    <submittedName>
        <fullName evidence="1">DNA polymerase-3 subunit delta</fullName>
        <ecNumber evidence="1">2.7.7.7</ecNumber>
    </submittedName>
</protein>
<sequence length="284" mass="32423">MIDLKNIGKTQVDFLRDAYNHDKIAHSYLFIDPMQEKGLATAYWLACLFNCTGTNKPDGTCNECQRILSGNHPDVFLVKLEGKQTLSIDQVRPLKEELSKSPVEGTRRFFFIENADKLTLAANNALLNLLEEPVAPVVTILIANNANQILPTVRSRTQIVNFYDEKEDSRYSKLLEFGLNSDEIADLGDTSNLEQECKYLYQELLENSDMAIVRVHKLAGLANKPGSQKFVFYQLKQFALDKIDKYINLEKNAQLLQLLMDCDKMRASNVNFHNCLDYLVLKFE</sequence>